<evidence type="ECO:0000313" key="2">
    <source>
        <dbReference type="Proteomes" id="UP000233482"/>
    </source>
</evidence>
<dbReference type="EMBL" id="PIXC01000002">
    <property type="protein sequence ID" value="PKE27129.1"/>
    <property type="molecule type" value="Genomic_DNA"/>
</dbReference>
<name>A0A855GMG7_9STAP</name>
<dbReference type="AlphaFoldDB" id="A0A855GMG7"/>
<gene>
    <name evidence="1" type="ORF">CW686_01405</name>
</gene>
<dbReference type="RefSeq" id="WP_101144065.1">
    <property type="nucleotide sequence ID" value="NZ_PIWM01000001.1"/>
</dbReference>
<accession>A0A855GMG7</accession>
<organism evidence="1 2">
    <name type="scientific">Macrococcoides caseolyticum</name>
    <dbReference type="NCBI Taxonomy" id="69966"/>
    <lineage>
        <taxon>Bacteria</taxon>
        <taxon>Bacillati</taxon>
        <taxon>Bacillota</taxon>
        <taxon>Bacilli</taxon>
        <taxon>Bacillales</taxon>
        <taxon>Staphylococcaceae</taxon>
        <taxon>Macrococcoides</taxon>
    </lineage>
</organism>
<proteinExistence type="predicted"/>
<protein>
    <submittedName>
        <fullName evidence="1">Uncharacterized protein</fullName>
    </submittedName>
</protein>
<reference evidence="1 2" key="1">
    <citation type="submission" date="2017-12" db="EMBL/GenBank/DDBJ databases">
        <title>Genomics of Macrococcus caseolyticus.</title>
        <authorList>
            <person name="MacFadyen A.C."/>
            <person name="Paterson G.K."/>
        </authorList>
    </citation>
    <scope>NUCLEOTIDE SEQUENCE [LARGE SCALE GENOMIC DNA]</scope>
    <source>
        <strain evidence="1 2">5788_EF188</strain>
    </source>
</reference>
<evidence type="ECO:0000313" key="1">
    <source>
        <dbReference type="EMBL" id="PKE27129.1"/>
    </source>
</evidence>
<comment type="caution">
    <text evidence="1">The sequence shown here is derived from an EMBL/GenBank/DDBJ whole genome shotgun (WGS) entry which is preliminary data.</text>
</comment>
<dbReference type="Proteomes" id="UP000233482">
    <property type="component" value="Unassembled WGS sequence"/>
</dbReference>
<sequence>MRRIKVMVFERKNQKGRYMCSNYHEWPSYDDEYGDVELNDVERAYMVWENDTKPANEETYKNWYEDMKNLDKAIKEKWGPDALNSLNPDSILETYDYKFIDIPVSKLEAVLDIEKHGYESEYLKEYYKNDK</sequence>